<dbReference type="Proteomes" id="UP000433876">
    <property type="component" value="Unassembled WGS sequence"/>
</dbReference>
<dbReference type="InterPro" id="IPR029044">
    <property type="entry name" value="Nucleotide-diphossugar_trans"/>
</dbReference>
<accession>A0A8S8ZFM3</accession>
<organism evidence="4 5">
    <name type="scientific">Sordaria macrospora</name>
    <dbReference type="NCBI Taxonomy" id="5147"/>
    <lineage>
        <taxon>Eukaryota</taxon>
        <taxon>Fungi</taxon>
        <taxon>Dikarya</taxon>
        <taxon>Ascomycota</taxon>
        <taxon>Pezizomycotina</taxon>
        <taxon>Sordariomycetes</taxon>
        <taxon>Sordariomycetidae</taxon>
        <taxon>Sordariales</taxon>
        <taxon>Sordariaceae</taxon>
        <taxon>Sordaria</taxon>
    </lineage>
</organism>
<dbReference type="GO" id="GO:0000136">
    <property type="term" value="C:mannan polymerase complex"/>
    <property type="evidence" value="ECO:0007669"/>
    <property type="project" value="TreeGrafter"/>
</dbReference>
<keyword evidence="3" id="KW-0472">Membrane</keyword>
<dbReference type="InterPro" id="IPR007577">
    <property type="entry name" value="GlycoTrfase_DXD_sugar-bd_CS"/>
</dbReference>
<dbReference type="VEuPathDB" id="FungiDB:SMAC_07999"/>
<evidence type="ECO:0000313" key="5">
    <source>
        <dbReference type="Proteomes" id="UP000433876"/>
    </source>
</evidence>
<dbReference type="Pfam" id="PF04488">
    <property type="entry name" value="Gly_transf_sug"/>
    <property type="match status" value="1"/>
</dbReference>
<feature type="compositionally biased region" description="Basic and acidic residues" evidence="2">
    <location>
        <begin position="516"/>
        <end position="528"/>
    </location>
</feature>
<evidence type="ECO:0000313" key="4">
    <source>
        <dbReference type="EMBL" id="KAA8629374.1"/>
    </source>
</evidence>
<dbReference type="PANTHER" id="PTHR31834:SF8">
    <property type="entry name" value="TRANSFERASE, PUTATIVE (AFU_ORTHOLOGUE AFUA_6G14040)-RELATED"/>
    <property type="match status" value="1"/>
</dbReference>
<dbReference type="SUPFAM" id="SSF53448">
    <property type="entry name" value="Nucleotide-diphospho-sugar transferases"/>
    <property type="match status" value="1"/>
</dbReference>
<dbReference type="PANTHER" id="PTHR31834">
    <property type="entry name" value="INITIATION-SPECIFIC ALPHA-1,6-MANNOSYLTRANSFERASE"/>
    <property type="match status" value="1"/>
</dbReference>
<comment type="caution">
    <text evidence="4">The sequence shown here is derived from an EMBL/GenBank/DDBJ whole genome shotgun (WGS) entry which is preliminary data.</text>
</comment>
<evidence type="ECO:0000256" key="3">
    <source>
        <dbReference type="SAM" id="Phobius"/>
    </source>
</evidence>
<evidence type="ECO:0000256" key="2">
    <source>
        <dbReference type="SAM" id="MobiDB-lite"/>
    </source>
</evidence>
<dbReference type="OMA" id="QLNPGHR"/>
<dbReference type="AlphaFoldDB" id="A0A8S8ZFM3"/>
<evidence type="ECO:0000256" key="1">
    <source>
        <dbReference type="ARBA" id="ARBA00009003"/>
    </source>
</evidence>
<proteinExistence type="inferred from homology"/>
<reference evidence="4 5" key="1">
    <citation type="submission" date="2017-07" db="EMBL/GenBank/DDBJ databases">
        <title>Genome sequence of the Sordaria macrospora wild type strain R19027.</title>
        <authorList>
            <person name="Nowrousian M."/>
            <person name="Teichert I."/>
            <person name="Kueck U."/>
        </authorList>
    </citation>
    <scope>NUCLEOTIDE SEQUENCE [LARGE SCALE GENOMIC DNA]</scope>
    <source>
        <strain evidence="4 5">R19027</strain>
        <tissue evidence="4">Mycelium</tissue>
    </source>
</reference>
<evidence type="ECO:0008006" key="6">
    <source>
        <dbReference type="Google" id="ProtNLM"/>
    </source>
</evidence>
<gene>
    <name evidence="4" type="ORF">SMACR_07999</name>
</gene>
<feature type="region of interest" description="Disordered" evidence="2">
    <location>
        <begin position="441"/>
        <end position="554"/>
    </location>
</feature>
<dbReference type="FunFam" id="3.90.550.20:FF:000004">
    <property type="entry name" value="Glycosyltransferase family 32 protein"/>
    <property type="match status" value="1"/>
</dbReference>
<comment type="similarity">
    <text evidence="1">Belongs to the glycosyltransferase 32 family.</text>
</comment>
<feature type="compositionally biased region" description="Basic and acidic residues" evidence="2">
    <location>
        <begin position="441"/>
        <end position="486"/>
    </location>
</feature>
<dbReference type="Gene3D" id="3.90.550.20">
    <property type="match status" value="1"/>
</dbReference>
<dbReference type="GO" id="GO:0006487">
    <property type="term" value="P:protein N-linked glycosylation"/>
    <property type="evidence" value="ECO:0007669"/>
    <property type="project" value="TreeGrafter"/>
</dbReference>
<protein>
    <recommendedName>
        <fullName evidence="6">Glycosyltransferase family 32 protein</fullName>
    </recommendedName>
</protein>
<dbReference type="InterPro" id="IPR039367">
    <property type="entry name" value="Och1-like"/>
</dbReference>
<feature type="transmembrane region" description="Helical" evidence="3">
    <location>
        <begin position="46"/>
        <end position="65"/>
    </location>
</feature>
<name>A0A8S8ZFM3_SORMA</name>
<keyword evidence="3" id="KW-0812">Transmembrane</keyword>
<dbReference type="EMBL" id="NMPR01000138">
    <property type="protein sequence ID" value="KAA8629374.1"/>
    <property type="molecule type" value="Genomic_DNA"/>
</dbReference>
<dbReference type="GO" id="GO:0000009">
    <property type="term" value="F:alpha-1,6-mannosyltransferase activity"/>
    <property type="evidence" value="ECO:0007669"/>
    <property type="project" value="InterPro"/>
</dbReference>
<sequence>MSSPPLSPMSPLSPSLGGIPVKWRKMSETGTGAFRNRIPTQLRRSLPLYAVVVVLFFIMFNAHVFTLSSSTSSITNHQITQKALQSDEYGFPKKIWQSWKVDPYNMATRDLDTAKTWTTKNPGYRYEVLTDYNDMVYVESQYGPSSSINRPDIIDFYKSVNISIIKADLLRYLIMYAEGGVYADIDVEDLRPIKRFVPERYWDSLSEIDMVVGIEIDQPEFKDHPILGSKCMSFCQWTFMCKPRLPVMLNLVENIMAWLNGLASQQKVHLSELQLDFDEVISGTGPSAFTIALLKEMNRIKPPSMASKEITWDNFHAMDESKVVSRVLVLDVEAFAAGQGHSDSGNHNARGALVKHHYHASNWPSKHPRYAHPVYGEVERCNWDLACVEKWDKDVEAYKSLSIEEQNKLKEWRRLELERERERQLKEQEQAIKLEQLGEAVRKAEEEQKRRDELEREMRERMRVEDQALKPLHPEEHGAEEKKQEGEGLIMFGGRPVPGQTLPKGEKETEGDDGNSDGKKQEVKKEEGQEGQGKNGKQPVFGQPAPEKGPFGGL</sequence>
<keyword evidence="3" id="KW-1133">Transmembrane helix</keyword>